<comment type="caution">
    <text evidence="1">The sequence shown here is derived from an EMBL/GenBank/DDBJ whole genome shotgun (WGS) entry which is preliminary data.</text>
</comment>
<dbReference type="EMBL" id="PDHS01000382">
    <property type="protein sequence ID" value="MQM31807.1"/>
    <property type="molecule type" value="Genomic_DNA"/>
</dbReference>
<proteinExistence type="predicted"/>
<dbReference type="AlphaFoldDB" id="A0A6A7RW72"/>
<reference evidence="1 2" key="1">
    <citation type="submission" date="2017-09" db="EMBL/GenBank/DDBJ databases">
        <title>Metagenomic Analysis Reveals Denitrifying Candidatus Accumulibacter and Flanking Population as a Source of N2O.</title>
        <authorList>
            <person name="Gao H."/>
            <person name="Mao Y."/>
            <person name="Zhao X."/>
            <person name="Liu W.-T."/>
            <person name="Zhang T."/>
            <person name="Wells G."/>
        </authorList>
    </citation>
    <scope>NUCLEOTIDE SEQUENCE [LARGE SCALE GENOMIC DNA]</scope>
    <source>
        <strain evidence="1">CANDO_2_IC</strain>
    </source>
</reference>
<dbReference type="Proteomes" id="UP000342300">
    <property type="component" value="Unassembled WGS sequence"/>
</dbReference>
<accession>A0A6A7RW72</accession>
<protein>
    <submittedName>
        <fullName evidence="1">Uncharacterized protein</fullName>
    </submittedName>
</protein>
<gene>
    <name evidence="1" type="ORF">CRU78_15320</name>
</gene>
<organism evidence="1 2">
    <name type="scientific">Candidatus Accumulibacter phosphatis</name>
    <dbReference type="NCBI Taxonomy" id="327160"/>
    <lineage>
        <taxon>Bacteria</taxon>
        <taxon>Pseudomonadati</taxon>
        <taxon>Pseudomonadota</taxon>
        <taxon>Betaproteobacteria</taxon>
        <taxon>Candidatus Accumulibacter</taxon>
    </lineage>
</organism>
<name>A0A6A7RW72_9PROT</name>
<evidence type="ECO:0000313" key="2">
    <source>
        <dbReference type="Proteomes" id="UP000342300"/>
    </source>
</evidence>
<evidence type="ECO:0000313" key="1">
    <source>
        <dbReference type="EMBL" id="MQM31807.1"/>
    </source>
</evidence>
<sequence>MEQPMSSASRCSASVAVRFLSLTETFPFRVERGLANFDAQGLVNSRSSWENAGWPFSQAVRENPGKSSGLVC</sequence>